<evidence type="ECO:0000313" key="1">
    <source>
        <dbReference type="EMBL" id="MCX2723948.1"/>
    </source>
</evidence>
<accession>A0ABT3R407</accession>
<evidence type="ECO:0008006" key="3">
    <source>
        <dbReference type="Google" id="ProtNLM"/>
    </source>
</evidence>
<reference evidence="1 2" key="1">
    <citation type="journal article" date="2016" name="Int. J. Syst. Evol. Microbiol.">
        <title>Labrenzia salina sp. nov., isolated from the rhizosphere of the halophyte Arthrocnemum macrostachyum.</title>
        <authorList>
            <person name="Camacho M."/>
            <person name="Redondo-Gomez S."/>
            <person name="Rodriguez-Llorente I."/>
            <person name="Rohde M."/>
            <person name="Sproer C."/>
            <person name="Schumann P."/>
            <person name="Klenk H.P."/>
            <person name="Montero-Calasanz M.D.C."/>
        </authorList>
    </citation>
    <scope>NUCLEOTIDE SEQUENCE [LARGE SCALE GENOMIC DNA]</scope>
    <source>
        <strain evidence="1 2">DSM 29163</strain>
    </source>
</reference>
<evidence type="ECO:0000313" key="2">
    <source>
        <dbReference type="Proteomes" id="UP001300261"/>
    </source>
</evidence>
<dbReference type="InterPro" id="IPR011257">
    <property type="entry name" value="DNA_glycosylase"/>
</dbReference>
<protein>
    <recommendedName>
        <fullName evidence="3">Endonuclease III</fullName>
    </recommendedName>
</protein>
<sequence>MPEHDPQSLAKSVLRRYPHSFADELHMDLSSNTPSPLYQWLIASLLFSTRIAAPQAAKAAEALFAEGWRTPEKMAATTWEERVKVLNRSGYARYDESTARYIADTTQLLLDEYKGDLRRLRDDADKDPARERTLLKEFKGIGDVGVDIFFREVQLAWDELYPFADRKALDTARDLGLGDDAEALARLVGKKRDLPRLLSGLVHVSLAKEADEIRAEAG</sequence>
<gene>
    <name evidence="1" type="ORF">ON753_16465</name>
</gene>
<comment type="caution">
    <text evidence="1">The sequence shown here is derived from an EMBL/GenBank/DDBJ whole genome shotgun (WGS) entry which is preliminary data.</text>
</comment>
<dbReference type="Gene3D" id="1.10.340.30">
    <property type="entry name" value="Hypothetical protein, domain 2"/>
    <property type="match status" value="1"/>
</dbReference>
<proteinExistence type="predicted"/>
<keyword evidence="2" id="KW-1185">Reference proteome</keyword>
<dbReference type="Proteomes" id="UP001300261">
    <property type="component" value="Unassembled WGS sequence"/>
</dbReference>
<name>A0ABT3R407_9HYPH</name>
<dbReference type="SUPFAM" id="SSF48150">
    <property type="entry name" value="DNA-glycosylase"/>
    <property type="match status" value="1"/>
</dbReference>
<organism evidence="1 2">
    <name type="scientific">Roseibium salinum</name>
    <dbReference type="NCBI Taxonomy" id="1604349"/>
    <lineage>
        <taxon>Bacteria</taxon>
        <taxon>Pseudomonadati</taxon>
        <taxon>Pseudomonadota</taxon>
        <taxon>Alphaproteobacteria</taxon>
        <taxon>Hyphomicrobiales</taxon>
        <taxon>Stappiaceae</taxon>
        <taxon>Roseibium</taxon>
    </lineage>
</organism>
<dbReference type="RefSeq" id="WP_265963699.1">
    <property type="nucleotide sequence ID" value="NZ_JAPEVI010000003.1"/>
</dbReference>
<dbReference type="EMBL" id="JAPEVI010000003">
    <property type="protein sequence ID" value="MCX2723948.1"/>
    <property type="molecule type" value="Genomic_DNA"/>
</dbReference>